<accession>A0A1X7R4L3</accession>
<feature type="domain" description="GST C-terminal" evidence="2">
    <location>
        <begin position="93"/>
        <end position="221"/>
    </location>
</feature>
<dbReference type="InterPro" id="IPR004045">
    <property type="entry name" value="Glutathione_S-Trfase_N"/>
</dbReference>
<evidence type="ECO:0000256" key="1">
    <source>
        <dbReference type="RuleBase" id="RU003494"/>
    </source>
</evidence>
<dbReference type="PANTHER" id="PTHR43986">
    <property type="entry name" value="ELONGATION FACTOR 1-GAMMA"/>
    <property type="match status" value="1"/>
</dbReference>
<dbReference type="InterPro" id="IPR010987">
    <property type="entry name" value="Glutathione-S-Trfase_C-like"/>
</dbReference>
<dbReference type="EMBL" id="FXLY01000006">
    <property type="protein sequence ID" value="SMN20633.1"/>
    <property type="molecule type" value="Genomic_DNA"/>
</dbReference>
<dbReference type="InterPro" id="IPR040079">
    <property type="entry name" value="Glutathione_S-Trfase"/>
</dbReference>
<dbReference type="GO" id="GO:0005634">
    <property type="term" value="C:nucleus"/>
    <property type="evidence" value="ECO:0007669"/>
    <property type="project" value="TreeGrafter"/>
</dbReference>
<dbReference type="InterPro" id="IPR050802">
    <property type="entry name" value="EF-GSTs"/>
</dbReference>
<dbReference type="CDD" id="cd03181">
    <property type="entry name" value="GST_C_EF1Bgamma_like"/>
    <property type="match status" value="1"/>
</dbReference>
<dbReference type="Pfam" id="PF02798">
    <property type="entry name" value="GST_N"/>
    <property type="match status" value="1"/>
</dbReference>
<dbReference type="PROSITE" id="PS50405">
    <property type="entry name" value="GST_CTER"/>
    <property type="match status" value="1"/>
</dbReference>
<keyword evidence="4" id="KW-1185">Reference proteome</keyword>
<sequence>MNDRSVLYVNPEKYCRTVLPAIFVNRYKLENIKLATVNLEDDEFKRLFPYQKVPVIRTDSGKRLTEAMAINYYLLKLSGNEEECKTLLGPQDDPWTQAEIIRWQSFANGDFLNEMNNYAKPLVGLQAFDAKAIVEAKKRVDTMVPIFEDHLSKHRYLVNENITLADLTAATSFSFGFTFVLDKEWRQEHPSIVNWFNEVINGDILRDFYQDFVFVEKKPHIPQ</sequence>
<dbReference type="InterPro" id="IPR004046">
    <property type="entry name" value="GST_C"/>
</dbReference>
<evidence type="ECO:0000313" key="4">
    <source>
        <dbReference type="Proteomes" id="UP000196158"/>
    </source>
</evidence>
<dbReference type="Gene3D" id="3.40.30.10">
    <property type="entry name" value="Glutaredoxin"/>
    <property type="match status" value="1"/>
</dbReference>
<dbReference type="FunFam" id="1.20.1050.10:FF:000006">
    <property type="entry name" value="Elongation factor 1 gamma"/>
    <property type="match status" value="1"/>
</dbReference>
<dbReference type="SUPFAM" id="SSF52833">
    <property type="entry name" value="Thioredoxin-like"/>
    <property type="match status" value="1"/>
</dbReference>
<dbReference type="Gene3D" id="1.20.1050.10">
    <property type="match status" value="1"/>
</dbReference>
<dbReference type="SFLD" id="SFLDS00019">
    <property type="entry name" value="Glutathione_Transferase_(cytos"/>
    <property type="match status" value="1"/>
</dbReference>
<dbReference type="InterPro" id="IPR036249">
    <property type="entry name" value="Thioredoxin-like_sf"/>
</dbReference>
<dbReference type="AlphaFoldDB" id="A0A1X7R4L3"/>
<dbReference type="Pfam" id="PF00043">
    <property type="entry name" value="GST_C"/>
    <property type="match status" value="1"/>
</dbReference>
<dbReference type="STRING" id="1789683.A0A1X7R4L3"/>
<reference evidence="3 4" key="1">
    <citation type="submission" date="2017-04" db="EMBL/GenBank/DDBJ databases">
        <authorList>
            <person name="Afonso C.L."/>
            <person name="Miller P.J."/>
            <person name="Scott M.A."/>
            <person name="Spackman E."/>
            <person name="Goraichik I."/>
            <person name="Dimitrov K.M."/>
            <person name="Suarez D.L."/>
            <person name="Swayne D.E."/>
        </authorList>
    </citation>
    <scope>NUCLEOTIDE SEQUENCE [LARGE SCALE GENOMIC DNA]</scope>
</reference>
<dbReference type="InterPro" id="IPR036282">
    <property type="entry name" value="Glutathione-S-Trfase_C_sf"/>
</dbReference>
<evidence type="ECO:0000259" key="2">
    <source>
        <dbReference type="PROSITE" id="PS50405"/>
    </source>
</evidence>
<dbReference type="GO" id="GO:0006414">
    <property type="term" value="P:translational elongation"/>
    <property type="evidence" value="ECO:0007669"/>
    <property type="project" value="TreeGrafter"/>
</dbReference>
<protein>
    <recommendedName>
        <fullName evidence="2">GST C-terminal domain-containing protein</fullName>
    </recommendedName>
</protein>
<name>A0A1X7R4L3_9SACH</name>
<dbReference type="PANTHER" id="PTHR43986:SF1">
    <property type="entry name" value="ELONGATION FACTOR 1-GAMMA"/>
    <property type="match status" value="1"/>
</dbReference>
<gene>
    <name evidence="3" type="ORF">KASA_0M00022G</name>
</gene>
<dbReference type="SUPFAM" id="SSF47616">
    <property type="entry name" value="GST C-terminal domain-like"/>
    <property type="match status" value="1"/>
</dbReference>
<proteinExistence type="inferred from homology"/>
<organism evidence="3 4">
    <name type="scientific">Maudiozyma saulgeensis</name>
    <dbReference type="NCBI Taxonomy" id="1789683"/>
    <lineage>
        <taxon>Eukaryota</taxon>
        <taxon>Fungi</taxon>
        <taxon>Dikarya</taxon>
        <taxon>Ascomycota</taxon>
        <taxon>Saccharomycotina</taxon>
        <taxon>Saccharomycetes</taxon>
        <taxon>Saccharomycetales</taxon>
        <taxon>Saccharomycetaceae</taxon>
        <taxon>Maudiozyma</taxon>
    </lineage>
</organism>
<dbReference type="GO" id="GO:0005737">
    <property type="term" value="C:cytoplasm"/>
    <property type="evidence" value="ECO:0007669"/>
    <property type="project" value="TreeGrafter"/>
</dbReference>
<dbReference type="Proteomes" id="UP000196158">
    <property type="component" value="Unassembled WGS sequence"/>
</dbReference>
<dbReference type="OrthoDB" id="249703at2759"/>
<evidence type="ECO:0000313" key="3">
    <source>
        <dbReference type="EMBL" id="SMN20633.1"/>
    </source>
</evidence>
<comment type="similarity">
    <text evidence="1">Belongs to the GST superfamily.</text>
</comment>